<accession>A0A1C6X6A1</accession>
<dbReference type="EMBL" id="LT614639">
    <property type="protein sequence ID" value="SCN28165.1"/>
    <property type="molecule type" value="Genomic_DNA"/>
</dbReference>
<dbReference type="Proteomes" id="UP000220214">
    <property type="component" value="Chromosome 13"/>
</dbReference>
<dbReference type="OrthoDB" id="372948at2759"/>
<evidence type="ECO:0000313" key="5">
    <source>
        <dbReference type="Proteomes" id="UP000220214"/>
    </source>
</evidence>
<reference evidence="4 6" key="1">
    <citation type="submission" date="2016-08" db="EMBL/GenBank/DDBJ databases">
        <authorList>
            <consortium name="Pathogen Informatics"/>
        </authorList>
    </citation>
    <scope>NUCLEOTIDE SEQUENCE [LARGE SCALE GENOMIC DNA]</scope>
    <source>
        <strain evidence="1 6">NK65 ny</strain>
        <strain evidence="3 5">NK65e</strain>
        <strain evidence="2 4">SP11 Antwerpcl1</strain>
    </source>
</reference>
<evidence type="ECO:0000313" key="1">
    <source>
        <dbReference type="EMBL" id="SCL98924.1"/>
    </source>
</evidence>
<sequence>MYRSRRTVKAGEVMNQAVTHLEYHVKSIDDYELCHNNLDSSMLFYNKKHQSDQYIKQMHYIAPTKVQISENKTIILMASANINDHISKNKKSYQNIIIESPNSFKTDIDSEDDIRKGKLEKTFVNIDGYLIQKREWRVDIIYFESMNRHASI</sequence>
<evidence type="ECO:0000313" key="6">
    <source>
        <dbReference type="Proteomes" id="UP000516480"/>
    </source>
</evidence>
<protein>
    <submittedName>
        <fullName evidence="1">Acidic phosphoprotein PCEMA1, putative</fullName>
    </submittedName>
</protein>
<evidence type="ECO:0000313" key="2">
    <source>
        <dbReference type="EMBL" id="SCM16931.1"/>
    </source>
</evidence>
<evidence type="ECO:0000313" key="4">
    <source>
        <dbReference type="Proteomes" id="UP000219860"/>
    </source>
</evidence>
<dbReference type="EMBL" id="LT608149">
    <property type="protein sequence ID" value="SCL98924.1"/>
    <property type="molecule type" value="Genomic_DNA"/>
</dbReference>
<organism evidence="1 6">
    <name type="scientific">Plasmodium berghei</name>
    <dbReference type="NCBI Taxonomy" id="5821"/>
    <lineage>
        <taxon>Eukaryota</taxon>
        <taxon>Sar</taxon>
        <taxon>Alveolata</taxon>
        <taxon>Apicomplexa</taxon>
        <taxon>Aconoidasida</taxon>
        <taxon>Haemosporida</taxon>
        <taxon>Plasmodiidae</taxon>
        <taxon>Plasmodium</taxon>
        <taxon>Plasmodium (Vinckeia)</taxon>
    </lineage>
</organism>
<dbReference type="Proteomes" id="UP000219860">
    <property type="component" value="Chromosome 13"/>
</dbReference>
<dbReference type="EMBL" id="LT608261">
    <property type="protein sequence ID" value="SCM16931.1"/>
    <property type="molecule type" value="Genomic_DNA"/>
</dbReference>
<dbReference type="AlphaFoldDB" id="A0A1C6X6A1"/>
<dbReference type="Proteomes" id="UP000516480">
    <property type="component" value="Chromosome 13"/>
</dbReference>
<name>A0A1C6X6A1_PLABE</name>
<proteinExistence type="predicted"/>
<evidence type="ECO:0000313" key="3">
    <source>
        <dbReference type="EMBL" id="SCN28165.1"/>
    </source>
</evidence>
<gene>
    <name evidence="3" type="ORF">PBNK65E_000416700</name>
    <name evidence="1" type="ORF">PBNK65NY_000416000</name>
    <name evidence="2" type="ORF">PBSP11A_000416500</name>
</gene>